<dbReference type="Proteomes" id="UP001443914">
    <property type="component" value="Unassembled WGS sequence"/>
</dbReference>
<sequence length="141" mass="16015">MVTSSLSLISNLKPYPSPQLQFKPSFPQKPTFISLSLTKPTSSFSSTTHQLPPNFTPKQLIETLRKQNDAEMALWVFDWASNQPNFRPTLSVFEEIIRKLGNEGDFDSMIRVLSDMKKFGCEVNQSTFLIFIESYVGFGLV</sequence>
<evidence type="ECO:0000256" key="2">
    <source>
        <dbReference type="PROSITE-ProRule" id="PRU00708"/>
    </source>
</evidence>
<dbReference type="EMBL" id="JBDFQZ010000008">
    <property type="protein sequence ID" value="KAK9697148.1"/>
    <property type="molecule type" value="Genomic_DNA"/>
</dbReference>
<dbReference type="AlphaFoldDB" id="A0AAW1J1S0"/>
<feature type="repeat" description="PPR" evidence="2">
    <location>
        <begin position="89"/>
        <end position="123"/>
    </location>
</feature>
<keyword evidence="4" id="KW-1185">Reference proteome</keyword>
<dbReference type="InterPro" id="IPR011990">
    <property type="entry name" value="TPR-like_helical_dom_sf"/>
</dbReference>
<evidence type="ECO:0008006" key="5">
    <source>
        <dbReference type="Google" id="ProtNLM"/>
    </source>
</evidence>
<proteinExistence type="predicted"/>
<accession>A0AAW1J1S0</accession>
<dbReference type="PROSITE" id="PS51375">
    <property type="entry name" value="PPR"/>
    <property type="match status" value="1"/>
</dbReference>
<reference evidence="3" key="1">
    <citation type="submission" date="2024-03" db="EMBL/GenBank/DDBJ databases">
        <title>WGS assembly of Saponaria officinalis var. Norfolk2.</title>
        <authorList>
            <person name="Jenkins J."/>
            <person name="Shu S."/>
            <person name="Grimwood J."/>
            <person name="Barry K."/>
            <person name="Goodstein D."/>
            <person name="Schmutz J."/>
            <person name="Leebens-Mack J."/>
            <person name="Osbourn A."/>
        </authorList>
    </citation>
    <scope>NUCLEOTIDE SEQUENCE [LARGE SCALE GENOMIC DNA]</scope>
    <source>
        <strain evidence="3">JIC</strain>
    </source>
</reference>
<keyword evidence="1" id="KW-0677">Repeat</keyword>
<name>A0AAW1J1S0_SAPOF</name>
<protein>
    <recommendedName>
        <fullName evidence="5">Pentatricopeptide repeat-containing protein</fullName>
    </recommendedName>
</protein>
<dbReference type="NCBIfam" id="TIGR00756">
    <property type="entry name" value="PPR"/>
    <property type="match status" value="1"/>
</dbReference>
<organism evidence="3 4">
    <name type="scientific">Saponaria officinalis</name>
    <name type="common">Common soapwort</name>
    <name type="synonym">Lychnis saponaria</name>
    <dbReference type="NCBI Taxonomy" id="3572"/>
    <lineage>
        <taxon>Eukaryota</taxon>
        <taxon>Viridiplantae</taxon>
        <taxon>Streptophyta</taxon>
        <taxon>Embryophyta</taxon>
        <taxon>Tracheophyta</taxon>
        <taxon>Spermatophyta</taxon>
        <taxon>Magnoliopsida</taxon>
        <taxon>eudicotyledons</taxon>
        <taxon>Gunneridae</taxon>
        <taxon>Pentapetalae</taxon>
        <taxon>Caryophyllales</taxon>
        <taxon>Caryophyllaceae</taxon>
        <taxon>Caryophylleae</taxon>
        <taxon>Saponaria</taxon>
    </lineage>
</organism>
<evidence type="ECO:0000256" key="1">
    <source>
        <dbReference type="ARBA" id="ARBA00022737"/>
    </source>
</evidence>
<dbReference type="Gene3D" id="1.25.40.10">
    <property type="entry name" value="Tetratricopeptide repeat domain"/>
    <property type="match status" value="1"/>
</dbReference>
<comment type="caution">
    <text evidence="3">The sequence shown here is derived from an EMBL/GenBank/DDBJ whole genome shotgun (WGS) entry which is preliminary data.</text>
</comment>
<gene>
    <name evidence="3" type="ORF">RND81_08G018200</name>
</gene>
<dbReference type="InterPro" id="IPR002885">
    <property type="entry name" value="PPR_rpt"/>
</dbReference>
<evidence type="ECO:0000313" key="4">
    <source>
        <dbReference type="Proteomes" id="UP001443914"/>
    </source>
</evidence>
<evidence type="ECO:0000313" key="3">
    <source>
        <dbReference type="EMBL" id="KAK9697148.1"/>
    </source>
</evidence>